<dbReference type="InterPro" id="IPR042098">
    <property type="entry name" value="TauD-like_sf"/>
</dbReference>
<gene>
    <name evidence="7" type="ORF">RSO01_84490</name>
</gene>
<dbReference type="PANTHER" id="PTHR30468:SF1">
    <property type="entry name" value="ALPHA-KETOGLUTARATE-DEPENDENT SULFONATE DIOXYGENASE"/>
    <property type="match status" value="1"/>
</dbReference>
<accession>A0A512NQQ6</accession>
<evidence type="ECO:0000256" key="3">
    <source>
        <dbReference type="ARBA" id="ARBA00022964"/>
    </source>
</evidence>
<evidence type="ECO:0000313" key="7">
    <source>
        <dbReference type="EMBL" id="GEP61283.1"/>
    </source>
</evidence>
<dbReference type="GO" id="GO:0000908">
    <property type="term" value="F:taurine dioxygenase activity"/>
    <property type="evidence" value="ECO:0007669"/>
    <property type="project" value="TreeGrafter"/>
</dbReference>
<dbReference type="InterPro" id="IPR051323">
    <property type="entry name" value="AtsK-like"/>
</dbReference>
<evidence type="ECO:0000313" key="8">
    <source>
        <dbReference type="Proteomes" id="UP000321058"/>
    </source>
</evidence>
<comment type="similarity">
    <text evidence="1">Belongs to the TfdA dioxygenase family.</text>
</comment>
<name>A0A512NQQ6_9HYPH</name>
<evidence type="ECO:0000256" key="2">
    <source>
        <dbReference type="ARBA" id="ARBA00022723"/>
    </source>
</evidence>
<dbReference type="GO" id="GO:0005737">
    <property type="term" value="C:cytoplasm"/>
    <property type="evidence" value="ECO:0007669"/>
    <property type="project" value="TreeGrafter"/>
</dbReference>
<dbReference type="Pfam" id="PF02668">
    <property type="entry name" value="TauD"/>
    <property type="match status" value="1"/>
</dbReference>
<dbReference type="Gene3D" id="3.60.130.10">
    <property type="entry name" value="Clavaminate synthase-like"/>
    <property type="match status" value="1"/>
</dbReference>
<evidence type="ECO:0000259" key="6">
    <source>
        <dbReference type="Pfam" id="PF02668"/>
    </source>
</evidence>
<evidence type="ECO:0000256" key="5">
    <source>
        <dbReference type="ARBA" id="ARBA00023004"/>
    </source>
</evidence>
<organism evidence="7 8">
    <name type="scientific">Reyranella soli</name>
    <dbReference type="NCBI Taxonomy" id="1230389"/>
    <lineage>
        <taxon>Bacteria</taxon>
        <taxon>Pseudomonadati</taxon>
        <taxon>Pseudomonadota</taxon>
        <taxon>Alphaproteobacteria</taxon>
        <taxon>Hyphomicrobiales</taxon>
        <taxon>Reyranellaceae</taxon>
        <taxon>Reyranella</taxon>
    </lineage>
</organism>
<dbReference type="AlphaFoldDB" id="A0A512NQQ6"/>
<comment type="caution">
    <text evidence="7">The sequence shown here is derived from an EMBL/GenBank/DDBJ whole genome shotgun (WGS) entry which is preliminary data.</text>
</comment>
<dbReference type="InterPro" id="IPR003819">
    <property type="entry name" value="TauD/TfdA-like"/>
</dbReference>
<dbReference type="GO" id="GO:0006790">
    <property type="term" value="P:sulfur compound metabolic process"/>
    <property type="evidence" value="ECO:0007669"/>
    <property type="project" value="TreeGrafter"/>
</dbReference>
<keyword evidence="5" id="KW-0408">Iron</keyword>
<evidence type="ECO:0000256" key="4">
    <source>
        <dbReference type="ARBA" id="ARBA00023002"/>
    </source>
</evidence>
<dbReference type="Proteomes" id="UP000321058">
    <property type="component" value="Unassembled WGS sequence"/>
</dbReference>
<dbReference type="FunFam" id="3.60.130.10:FF:000007">
    <property type="entry name" value="Alpha-ketoglutarate-dependent taurine dioxygenase"/>
    <property type="match status" value="1"/>
</dbReference>
<dbReference type="SUPFAM" id="SSF51197">
    <property type="entry name" value="Clavaminate synthase-like"/>
    <property type="match status" value="1"/>
</dbReference>
<keyword evidence="4" id="KW-0560">Oxidoreductase</keyword>
<dbReference type="PANTHER" id="PTHR30468">
    <property type="entry name" value="ALPHA-KETOGLUTARATE-DEPENDENT SULFONATE DIOXYGENASE"/>
    <property type="match status" value="1"/>
</dbReference>
<proteinExistence type="inferred from homology"/>
<evidence type="ECO:0000256" key="1">
    <source>
        <dbReference type="ARBA" id="ARBA00005896"/>
    </source>
</evidence>
<dbReference type="EMBL" id="BKAJ01000212">
    <property type="protein sequence ID" value="GEP61283.1"/>
    <property type="molecule type" value="Genomic_DNA"/>
</dbReference>
<keyword evidence="2" id="KW-0479">Metal-binding</keyword>
<keyword evidence="8" id="KW-1185">Reference proteome</keyword>
<dbReference type="GO" id="GO:0046872">
    <property type="term" value="F:metal ion binding"/>
    <property type="evidence" value="ECO:0007669"/>
    <property type="project" value="UniProtKB-KW"/>
</dbReference>
<reference evidence="7 8" key="1">
    <citation type="submission" date="2019-07" db="EMBL/GenBank/DDBJ databases">
        <title>Whole genome shotgun sequence of Reyranella soli NBRC 108950.</title>
        <authorList>
            <person name="Hosoyama A."/>
            <person name="Uohara A."/>
            <person name="Ohji S."/>
            <person name="Ichikawa N."/>
        </authorList>
    </citation>
    <scope>NUCLEOTIDE SEQUENCE [LARGE SCALE GENOMIC DNA]</scope>
    <source>
        <strain evidence="7 8">NBRC 108950</strain>
    </source>
</reference>
<feature type="domain" description="TauD/TfdA-like" evidence="6">
    <location>
        <begin position="13"/>
        <end position="269"/>
    </location>
</feature>
<keyword evidence="3 7" id="KW-0223">Dioxygenase</keyword>
<protein>
    <submittedName>
        <fullName evidence="7">Taurine dioxygenase</fullName>
    </submittedName>
</protein>
<sequence length="276" mass="31596">MDHRAMAYETIAIRKLTPAIGAEVSGVDLAALSNQQASELHDALMAHQVLFFRDQQMSVDQHKAFGRLFGELLVHPAARAEVEGHPEIRVVHADEKTKTATGEVWHSDMSCEPEPPMGSILYLHQSPPVGGDTAFANMYLAYETLSEPIKRLVEGLSAFHTSAHVYSRGEYERSDKKFPEAVHPIVRTHPVTRRKCLFVNRGFTKRIEGLNKHESDALLEMLIRHCETPEFQCRFRWEQHSVAFWDNRCAMHRAMFDYHPHVRHGHRVTIKGERPF</sequence>